<dbReference type="GeneID" id="102809361"/>
<dbReference type="SUPFAM" id="SSF56672">
    <property type="entry name" value="DNA/RNA polymerases"/>
    <property type="match status" value="1"/>
</dbReference>
<dbReference type="RefSeq" id="XP_006824436.1">
    <property type="nucleotide sequence ID" value="XM_006824373.1"/>
</dbReference>
<organism evidence="1 2">
    <name type="scientific">Saccoglossus kowalevskii</name>
    <name type="common">Acorn worm</name>
    <dbReference type="NCBI Taxonomy" id="10224"/>
    <lineage>
        <taxon>Eukaryota</taxon>
        <taxon>Metazoa</taxon>
        <taxon>Hemichordata</taxon>
        <taxon>Enteropneusta</taxon>
        <taxon>Harrimaniidae</taxon>
        <taxon>Saccoglossus</taxon>
    </lineage>
</organism>
<accession>A0ABM0MWP5</accession>
<dbReference type="Proteomes" id="UP000694865">
    <property type="component" value="Unplaced"/>
</dbReference>
<proteinExistence type="predicted"/>
<name>A0ABM0MWP5_SACKO</name>
<evidence type="ECO:0000313" key="1">
    <source>
        <dbReference type="Proteomes" id="UP000694865"/>
    </source>
</evidence>
<gene>
    <name evidence="2" type="primary">LOC102809361</name>
</gene>
<dbReference type="PANTHER" id="PTHR47331">
    <property type="entry name" value="PHD-TYPE DOMAIN-CONTAINING PROTEIN"/>
    <property type="match status" value="1"/>
</dbReference>
<sequence length="516" mass="57474">MEILHSGNTTTVLFDEWANRSFVTQGFANKLRANVHSSEVLNLKAFSNPRTGYKTIPRTTLNLHKRDGTTTPIDLLYVNEISDDLTNNVTADILQLPYLRELELAHPISSEPTITIDILIVVDKYWDFVGDHIICGPGPTAVSSPFGYLLSGPTPTGEARSSQVQTFHITALPSTQDQLEANVTSYWDLEAIGIRDAITASNELTNNQEQYKQYIENCLSQQDGRFIAKLPWKANHNPLPTNYKSTKKRTRNMIHKLPCDIVSIYDKVISDQLNHGFIEEVTNDNISVGHYLPHRSVKRNSATTPIHVVYDCSAATGNEQPSLNDCLIIGPPLLNNLTSILLRVRSNPIALTADIEKAFLQIRTRSPFILNAAIKTLTDDNIEISAACNLQQNIYLDDVITGCNSSDDAAQFYKESTDLLATRHFNLRSWSTNDPTLRDAITSSHRASSTTHVNILGLNWNSKTDQLNVKSLEPPNFGPLTSKRDVVGYAASLYDSLGTSTRKRQIIDPTIMEIKP</sequence>
<dbReference type="PANTHER" id="PTHR47331:SF1">
    <property type="entry name" value="GAG-LIKE PROTEIN"/>
    <property type="match status" value="1"/>
</dbReference>
<dbReference type="InterPro" id="IPR043502">
    <property type="entry name" value="DNA/RNA_pol_sf"/>
</dbReference>
<reference evidence="2" key="1">
    <citation type="submission" date="2025-08" db="UniProtKB">
        <authorList>
            <consortium name="RefSeq"/>
        </authorList>
    </citation>
    <scope>IDENTIFICATION</scope>
    <source>
        <tissue evidence="2">Testes</tissue>
    </source>
</reference>
<keyword evidence="1" id="KW-1185">Reference proteome</keyword>
<evidence type="ECO:0000313" key="2">
    <source>
        <dbReference type="RefSeq" id="XP_006824436.1"/>
    </source>
</evidence>
<protein>
    <submittedName>
        <fullName evidence="2">Uncharacterized protein LOC102809361</fullName>
    </submittedName>
</protein>